<dbReference type="Pfam" id="PF24681">
    <property type="entry name" value="Kelch_KLHDC2_KLHL20_DRC7"/>
    <property type="match status" value="1"/>
</dbReference>
<reference evidence="4" key="2">
    <citation type="submission" date="2020-12" db="EMBL/GenBank/DDBJ databases">
        <title>New Spironucleus salmonicida genome in near-complete chromosomes.</title>
        <authorList>
            <person name="Xu F."/>
            <person name="Kurt Z."/>
            <person name="Jimenez-Gonzalez A."/>
            <person name="Astvaldsson A."/>
            <person name="Andersson J.O."/>
            <person name="Svard S.G."/>
        </authorList>
    </citation>
    <scope>NUCLEOTIDE SEQUENCE</scope>
    <source>
        <strain evidence="4">ATCC 50377</strain>
    </source>
</reference>
<organism evidence="3">
    <name type="scientific">Spironucleus salmonicida</name>
    <dbReference type="NCBI Taxonomy" id="348837"/>
    <lineage>
        <taxon>Eukaryota</taxon>
        <taxon>Metamonada</taxon>
        <taxon>Diplomonadida</taxon>
        <taxon>Hexamitidae</taxon>
        <taxon>Hexamitinae</taxon>
        <taxon>Spironucleus</taxon>
    </lineage>
</organism>
<dbReference type="Proteomes" id="UP000018208">
    <property type="component" value="Unassembled WGS sequence"/>
</dbReference>
<dbReference type="PANTHER" id="PTHR46093:SF18">
    <property type="entry name" value="FIBRONECTIN TYPE-III DOMAIN-CONTAINING PROTEIN"/>
    <property type="match status" value="1"/>
</dbReference>
<dbReference type="EMBL" id="KI545948">
    <property type="protein sequence ID" value="EST49565.1"/>
    <property type="molecule type" value="Genomic_DNA"/>
</dbReference>
<reference evidence="3 4" key="1">
    <citation type="journal article" date="2014" name="PLoS Genet.">
        <title>The Genome of Spironucleus salmonicida Highlights a Fish Pathogen Adapted to Fluctuating Environments.</title>
        <authorList>
            <person name="Xu F."/>
            <person name="Jerlstrom-Hultqvist J."/>
            <person name="Einarsson E."/>
            <person name="Astvaldsson A."/>
            <person name="Svard S.G."/>
            <person name="Andersson J.O."/>
        </authorList>
    </citation>
    <scope>NUCLEOTIDE SEQUENCE</scope>
    <source>
        <strain evidence="4">ATCC 50377</strain>
    </source>
</reference>
<keyword evidence="5" id="KW-1185">Reference proteome</keyword>
<keyword evidence="2" id="KW-0677">Repeat</keyword>
<dbReference type="EMBL" id="AUWU02000009">
    <property type="protein sequence ID" value="KAH0569442.1"/>
    <property type="molecule type" value="Genomic_DNA"/>
</dbReference>
<dbReference type="OrthoDB" id="1702718at2759"/>
<evidence type="ECO:0000256" key="2">
    <source>
        <dbReference type="ARBA" id="ARBA00022737"/>
    </source>
</evidence>
<evidence type="ECO:0000313" key="4">
    <source>
        <dbReference type="EMBL" id="KAH0569442.1"/>
    </source>
</evidence>
<dbReference type="VEuPathDB" id="GiardiaDB:SS50377_28390"/>
<protein>
    <submittedName>
        <fullName evidence="3">Kelch repeat-containing protein</fullName>
    </submittedName>
</protein>
<evidence type="ECO:0000256" key="1">
    <source>
        <dbReference type="ARBA" id="ARBA00022441"/>
    </source>
</evidence>
<sequence length="565" mass="63214">MDALAYSLTRMPQTAPVPRSSTALAYINTTLFSFGGFSQLYHSDLNSLDIQNSSQLQWLPKPRSNLTPSVRRGHTLTQFSISKFVLFGGDSQNKFLSDTWLFNGTSWGLLNTKNSPPGRYGHAAAIIGSKLYVFGGKNPQIQALFDDFYELDLIELEWKRLEIDGICGRYGMSMCENDGKLIVFGGKGAVGRLNDIWVVDPVSQTAKCVSLNNNIIIPARTEHMAHIISTDEMVIFGGSGDNSVLNDMYVINLNDFTVKQMDSTVIPARHAFGSCIIQNNKKFYGTVEKLQLEFNCNNILLYDNTDDSVYCANLSEIYIFGGFGANKLADLWKVTFLRLQKSTQQDLENHVKSDQLAQINTISSQFQNQIQMFKNDQNIDDLSAALEEFQTEVVGAFTSLLKRVSVIENSQIDSKNMQMEVQNQLMDLDQGLSDFIVNQQMSGLKTRVFELERERDCVSERLERVEKMLLSSDALGCGEKARFLSSSGGIQGGNEGELEEKLKEIDDKCMQNSVVQIQQLAEESQLEYERLALEGEMDLVMGVDGLDVDGDVDLDAVDRLICEME</sequence>
<keyword evidence="1" id="KW-0880">Kelch repeat</keyword>
<gene>
    <name evidence="3" type="ORF">SS50377_10063</name>
    <name evidence="4" type="ORF">SS50377_28390</name>
</gene>
<accession>V6LYB0</accession>
<proteinExistence type="predicted"/>
<evidence type="ECO:0000313" key="5">
    <source>
        <dbReference type="Proteomes" id="UP000018208"/>
    </source>
</evidence>
<name>V6LYB0_9EUKA</name>
<dbReference type="InterPro" id="IPR015915">
    <property type="entry name" value="Kelch-typ_b-propeller"/>
</dbReference>
<dbReference type="PANTHER" id="PTHR46093">
    <property type="entry name" value="ACYL-COA-BINDING DOMAIN-CONTAINING PROTEIN 5"/>
    <property type="match status" value="1"/>
</dbReference>
<dbReference type="SUPFAM" id="SSF117281">
    <property type="entry name" value="Kelch motif"/>
    <property type="match status" value="1"/>
</dbReference>
<evidence type="ECO:0000313" key="3">
    <source>
        <dbReference type="EMBL" id="EST49565.1"/>
    </source>
</evidence>
<dbReference type="Gene3D" id="2.120.10.80">
    <property type="entry name" value="Kelch-type beta propeller"/>
    <property type="match status" value="2"/>
</dbReference>
<dbReference type="AlphaFoldDB" id="V6LYB0"/>